<evidence type="ECO:0000313" key="4">
    <source>
        <dbReference type="EMBL" id="GAA4370231.1"/>
    </source>
</evidence>
<feature type="region of interest" description="Disordered" evidence="2">
    <location>
        <begin position="1"/>
        <end position="22"/>
    </location>
</feature>
<protein>
    <submittedName>
        <fullName evidence="4">MBL fold metallo-hydrolase</fullName>
    </submittedName>
</protein>
<dbReference type="CDD" id="cd07724">
    <property type="entry name" value="POD-like_MBL-fold"/>
    <property type="match status" value="1"/>
</dbReference>
<gene>
    <name evidence="4" type="ORF">GCM10023185_44590</name>
</gene>
<dbReference type="Pfam" id="PF00581">
    <property type="entry name" value="Rhodanese"/>
    <property type="match status" value="1"/>
</dbReference>
<dbReference type="InterPro" id="IPR001763">
    <property type="entry name" value="Rhodanese-like_dom"/>
</dbReference>
<dbReference type="InterPro" id="IPR044528">
    <property type="entry name" value="POD-like_MBL-fold"/>
</dbReference>
<dbReference type="PROSITE" id="PS50206">
    <property type="entry name" value="RHODANESE_3"/>
    <property type="match status" value="2"/>
</dbReference>
<dbReference type="Pfam" id="PF00753">
    <property type="entry name" value="Lactamase_B"/>
    <property type="match status" value="1"/>
</dbReference>
<organism evidence="4 5">
    <name type="scientific">Hymenobacter saemangeumensis</name>
    <dbReference type="NCBI Taxonomy" id="1084522"/>
    <lineage>
        <taxon>Bacteria</taxon>
        <taxon>Pseudomonadati</taxon>
        <taxon>Bacteroidota</taxon>
        <taxon>Cytophagia</taxon>
        <taxon>Cytophagales</taxon>
        <taxon>Hymenobacteraceae</taxon>
        <taxon>Hymenobacter</taxon>
    </lineage>
</organism>
<reference evidence="5" key="1">
    <citation type="journal article" date="2019" name="Int. J. Syst. Evol. Microbiol.">
        <title>The Global Catalogue of Microorganisms (GCM) 10K type strain sequencing project: providing services to taxonomists for standard genome sequencing and annotation.</title>
        <authorList>
            <consortium name="The Broad Institute Genomics Platform"/>
            <consortium name="The Broad Institute Genome Sequencing Center for Infectious Disease"/>
            <person name="Wu L."/>
            <person name="Ma J."/>
        </authorList>
    </citation>
    <scope>NUCLEOTIDE SEQUENCE [LARGE SCALE GENOMIC DNA]</scope>
    <source>
        <strain evidence="5">JCM 17923</strain>
    </source>
</reference>
<comment type="caution">
    <text evidence="4">The sequence shown here is derived from an EMBL/GenBank/DDBJ whole genome shotgun (WGS) entry which is preliminary data.</text>
</comment>
<evidence type="ECO:0000256" key="2">
    <source>
        <dbReference type="SAM" id="MobiDB-lite"/>
    </source>
</evidence>
<accession>A0ABP8ISA3</accession>
<dbReference type="SUPFAM" id="SSF56281">
    <property type="entry name" value="Metallo-hydrolase/oxidoreductase"/>
    <property type="match status" value="1"/>
</dbReference>
<name>A0ABP8ISA3_9BACT</name>
<keyword evidence="1" id="KW-0479">Metal-binding</keyword>
<dbReference type="InterPro" id="IPR001307">
    <property type="entry name" value="Thiosulphate_STrfase_CS"/>
</dbReference>
<dbReference type="Gene3D" id="3.40.250.10">
    <property type="entry name" value="Rhodanese-like domain"/>
    <property type="match status" value="2"/>
</dbReference>
<proteinExistence type="predicted"/>
<feature type="domain" description="Rhodanese" evidence="3">
    <location>
        <begin position="290"/>
        <end position="328"/>
    </location>
</feature>
<dbReference type="Proteomes" id="UP001501153">
    <property type="component" value="Unassembled WGS sequence"/>
</dbReference>
<dbReference type="InterPro" id="IPR036873">
    <property type="entry name" value="Rhodanese-like_dom_sf"/>
</dbReference>
<evidence type="ECO:0000313" key="5">
    <source>
        <dbReference type="Proteomes" id="UP001501153"/>
    </source>
</evidence>
<dbReference type="SMART" id="SM00450">
    <property type="entry name" value="RHOD"/>
    <property type="match status" value="2"/>
</dbReference>
<keyword evidence="5" id="KW-1185">Reference proteome</keyword>
<evidence type="ECO:0000256" key="1">
    <source>
        <dbReference type="ARBA" id="ARBA00022723"/>
    </source>
</evidence>
<dbReference type="EMBL" id="BAABGZ010000081">
    <property type="protein sequence ID" value="GAA4370231.1"/>
    <property type="molecule type" value="Genomic_DNA"/>
</dbReference>
<dbReference type="InterPro" id="IPR001279">
    <property type="entry name" value="Metallo-B-lactamas"/>
</dbReference>
<dbReference type="PROSITE" id="PS00380">
    <property type="entry name" value="RHODANESE_1"/>
    <property type="match status" value="1"/>
</dbReference>
<feature type="domain" description="Rhodanese" evidence="3">
    <location>
        <begin position="387"/>
        <end position="469"/>
    </location>
</feature>
<dbReference type="InterPro" id="IPR051682">
    <property type="entry name" value="Mito_Persulfide_Diox"/>
</dbReference>
<dbReference type="InterPro" id="IPR036866">
    <property type="entry name" value="RibonucZ/Hydroxyglut_hydro"/>
</dbReference>
<dbReference type="CDD" id="cd00158">
    <property type="entry name" value="RHOD"/>
    <property type="match status" value="2"/>
</dbReference>
<dbReference type="SMART" id="SM00849">
    <property type="entry name" value="Lactamase_B"/>
    <property type="match status" value="1"/>
</dbReference>
<dbReference type="Gene3D" id="3.60.15.10">
    <property type="entry name" value="Ribonuclease Z/Hydroxyacylglutathione hydrolase-like"/>
    <property type="match status" value="1"/>
</dbReference>
<dbReference type="PANTHER" id="PTHR43084:SF1">
    <property type="entry name" value="PERSULFIDE DIOXYGENASE ETHE1, MITOCHONDRIAL"/>
    <property type="match status" value="1"/>
</dbReference>
<dbReference type="SUPFAM" id="SSF52821">
    <property type="entry name" value="Rhodanese/Cell cycle control phosphatase"/>
    <property type="match status" value="2"/>
</dbReference>
<evidence type="ECO:0000259" key="3">
    <source>
        <dbReference type="PROSITE" id="PS50206"/>
    </source>
</evidence>
<sequence length="473" mass="51549">MRLASRGASPNPSEMPPLPSSTASAVQIQQFYDKGLAHASYAVRCGRQVAIIDPGRDPQPYYDFADEHEARIVAVIETHPHADFVSSHLEIAEETEADIYCSKLVGARYPHKTFDDGNRITLGSVELHAINTPGHSPDSISVLLMDEMAQTRAVFTGDTLFVGDVGRPDLREDETVGGHKREELAAQLYRSTRNKLMTLPGSTKVYPAHGPGSLCGKTTSPDLDSTIAKELKTNYALQPMSQEEFIRVLLEDQPFVPKYFGHDVKLNKQGAPSFEDSIRAVPHLRPHDALQPGVLIIDTRPATKFRAGHLPGAINLMDGGKFETWLGSVVGPTEPFYLIADTQIALDTVIRKTAKIGYEGNIKGALLAPLRLPATSPTVDVAQVREHPGQFTIVDIRNRAEAKTPVFDDALLIPLPELRERAREIPTDKPVLIHCAGGYRSAAGSSIVQSALAGVEVLDLGEAITEFQKQAVH</sequence>
<dbReference type="PANTHER" id="PTHR43084">
    <property type="entry name" value="PERSULFIDE DIOXYGENASE ETHE1"/>
    <property type="match status" value="1"/>
</dbReference>